<evidence type="ECO:0000259" key="3">
    <source>
        <dbReference type="Pfam" id="PF13476"/>
    </source>
</evidence>
<name>A0A5C4S7W5_CHLTI</name>
<dbReference type="RefSeq" id="WP_139456937.1">
    <property type="nucleotide sequence ID" value="NZ_VDCH01000012.1"/>
</dbReference>
<dbReference type="AlphaFoldDB" id="A0A5C4S7W5"/>
<dbReference type="EMBL" id="VDCH01000012">
    <property type="protein sequence ID" value="TNJ38851.1"/>
    <property type="molecule type" value="Genomic_DNA"/>
</dbReference>
<organism evidence="4 5">
    <name type="scientific">Chlorobaculum thiosulfatiphilum</name>
    <name type="common">Chlorobium limicola f.sp. thiosulfatophilum</name>
    <dbReference type="NCBI Taxonomy" id="115852"/>
    <lineage>
        <taxon>Bacteria</taxon>
        <taxon>Pseudomonadati</taxon>
        <taxon>Chlorobiota</taxon>
        <taxon>Chlorobiia</taxon>
        <taxon>Chlorobiales</taxon>
        <taxon>Chlorobiaceae</taxon>
        <taxon>Chlorobaculum</taxon>
    </lineage>
</organism>
<evidence type="ECO:0000256" key="1">
    <source>
        <dbReference type="SAM" id="Coils"/>
    </source>
</evidence>
<dbReference type="Gene3D" id="3.40.50.300">
    <property type="entry name" value="P-loop containing nucleotide triphosphate hydrolases"/>
    <property type="match status" value="2"/>
</dbReference>
<comment type="caution">
    <text evidence="4">The sequence shown here is derived from an EMBL/GenBank/DDBJ whole genome shotgun (WGS) entry which is preliminary data.</text>
</comment>
<dbReference type="Pfam" id="PF13166">
    <property type="entry name" value="AAA_13"/>
    <property type="match status" value="1"/>
</dbReference>
<dbReference type="GO" id="GO:0006302">
    <property type="term" value="P:double-strand break repair"/>
    <property type="evidence" value="ECO:0007669"/>
    <property type="project" value="InterPro"/>
</dbReference>
<dbReference type="InterPro" id="IPR027417">
    <property type="entry name" value="P-loop_NTPase"/>
</dbReference>
<dbReference type="PANTHER" id="PTHR32182">
    <property type="entry name" value="DNA REPLICATION AND REPAIR PROTEIN RECF"/>
    <property type="match status" value="1"/>
</dbReference>
<proteinExistence type="predicted"/>
<feature type="domain" description="Rad50/SbcC-type AAA" evidence="3">
    <location>
        <begin position="97"/>
        <end position="326"/>
    </location>
</feature>
<dbReference type="GO" id="GO:0000731">
    <property type="term" value="P:DNA synthesis involved in DNA repair"/>
    <property type="evidence" value="ECO:0007669"/>
    <property type="project" value="TreeGrafter"/>
</dbReference>
<dbReference type="InterPro" id="IPR038729">
    <property type="entry name" value="Rad50/SbcC_AAA"/>
</dbReference>
<reference evidence="4 5" key="1">
    <citation type="submission" date="2019-05" db="EMBL/GenBank/DDBJ databases">
        <title>Draft Whole-Genome sequence of the green sulfur bacterium Chlorobaculum thiosulfatiphilum DSM 249.</title>
        <authorList>
            <person name="Meyer T.E."/>
            <person name="Kyndt J.A."/>
        </authorList>
    </citation>
    <scope>NUCLEOTIDE SEQUENCE [LARGE SCALE GENOMIC DNA]</scope>
    <source>
        <strain evidence="4 5">DSM 249</strain>
    </source>
</reference>
<dbReference type="InterPro" id="IPR026866">
    <property type="entry name" value="CR006_AAA"/>
</dbReference>
<keyword evidence="5" id="KW-1185">Reference proteome</keyword>
<evidence type="ECO:0000259" key="2">
    <source>
        <dbReference type="Pfam" id="PF13166"/>
    </source>
</evidence>
<dbReference type="GO" id="GO:0016887">
    <property type="term" value="F:ATP hydrolysis activity"/>
    <property type="evidence" value="ECO:0007669"/>
    <property type="project" value="InterPro"/>
</dbReference>
<evidence type="ECO:0000313" key="5">
    <source>
        <dbReference type="Proteomes" id="UP000308271"/>
    </source>
</evidence>
<dbReference type="Proteomes" id="UP000308271">
    <property type="component" value="Unassembled WGS sequence"/>
</dbReference>
<evidence type="ECO:0000313" key="4">
    <source>
        <dbReference type="EMBL" id="TNJ38851.1"/>
    </source>
</evidence>
<feature type="domain" description="Protein CR006 P-loop" evidence="2">
    <location>
        <begin position="394"/>
        <end position="720"/>
    </location>
</feature>
<dbReference type="Pfam" id="PF13476">
    <property type="entry name" value="AAA_23"/>
    <property type="match status" value="1"/>
</dbReference>
<feature type="coiled-coil region" evidence="1">
    <location>
        <begin position="283"/>
        <end position="320"/>
    </location>
</feature>
<dbReference type="PANTHER" id="PTHR32182:SF0">
    <property type="entry name" value="DNA REPLICATION AND REPAIR PROTEIN RECF"/>
    <property type="match status" value="1"/>
</dbReference>
<keyword evidence="1" id="KW-0175">Coiled coil</keyword>
<dbReference type="OrthoDB" id="9789562at2"/>
<sequence length="870" mass="99506">MEESSNISEVEKQVETLEAEVKKFANGLHYWAKYLTEKILSGNEIYDDDIETSYSYLLEELKLKEETEKPEITINYNTANTGDYKPDLLLTKLENVEGVNALTENQTIDFSQNLTIIYGANGSGKSGYARLLKKAFYSKAPEDILQNVHLENGHKSVNAKFTFKSNNADIPLKYSQKDNAEFEQFAVFDGKGLFKQLAEKNEFEFRPAGLSFFAEYTNAVNRVEQKLNTDIQSKKSGNTADDLSALFDGESEIMTIVQNLNAQTNIDDLKKYTPFSDDDKAEKENIQKQYDELLLASKGKEKEQRNLEAIKKQLAESKTSIETINKFFEGDYLLKIKNTIAECVTKIATAKAEGIEHFKTDKIEGVGTEEWKNFIVAAEAFANKQRPNNEAYPENGDNCILCQQPLSEDAEKLIINYWKFIKSVAEENARKTQEALDKEKQVFENLNFDLFPEDKTLTIWLAEKYPDELEALKNKLSEQKILSQNIVSDIQNKTANDRKEIKIDTEKYTTIETVIDESIKFIEEDEQSKQLAKLLKTKTFFEHKEKFNTHFSKFEFYVNNQVWLKKAENASFAKRKITDAEKALSEKYFNQKYIDVFNEECQKLNGNFGININHTGSGGKSYRQLKLKGKTPSAILSEGEQKVIAIADFLAEMQLSEVNRGIVFDDPVTSLDEKRKSEIAERLVKESSQKQVIIFTHDLVFVSSLISHCKVSNILNECHWIENVGGGQPGTIWLRNTPSFEKEYKTSGKAQSYHDDARKSSLGQREDKIKNGFAALRTSYETLVVFGLFNGVVQRFDERVSVDSLGGVVFDAEIKDKVLDGFYQCCRYMEGHSHSDKYSYKKPSIENLNEEIQRFNAISKEIKDKRKEKV</sequence>
<dbReference type="SUPFAM" id="SSF52540">
    <property type="entry name" value="P-loop containing nucleoside triphosphate hydrolases"/>
    <property type="match status" value="1"/>
</dbReference>
<gene>
    <name evidence="4" type="ORF">FGF66_06900</name>
</gene>
<protein>
    <submittedName>
        <fullName evidence="4">Uncharacterized protein</fullName>
    </submittedName>
</protein>
<accession>A0A5C4S7W5</accession>